<feature type="non-terminal residue" evidence="1">
    <location>
        <position position="1"/>
    </location>
</feature>
<gene>
    <name evidence="1" type="primary">rep</name>
</gene>
<name>G1D7K8_9CIRC</name>
<protein>
    <submittedName>
        <fullName evidence="1">Putative replication-associated protein</fullName>
    </submittedName>
</protein>
<feature type="non-terminal residue" evidence="1">
    <location>
        <position position="148"/>
    </location>
</feature>
<accession>G1D7K8</accession>
<proteinExistence type="predicted"/>
<dbReference type="Gene3D" id="3.40.1310.20">
    <property type="match status" value="1"/>
</dbReference>
<organism evidence="1">
    <name type="scientific">Bat circovirus ZS/China/2011</name>
    <dbReference type="NCBI Taxonomy" id="1072162"/>
    <lineage>
        <taxon>Viruses</taxon>
        <taxon>Monodnaviria</taxon>
        <taxon>Shotokuvirae</taxon>
        <taxon>Cressdnaviricota</taxon>
        <taxon>Arfiviricetes</taxon>
        <taxon>Cirlivirales</taxon>
        <taxon>Circoviridae</taxon>
        <taxon>Cyclovirus</taxon>
        <taxon>Cyclovirus vazka</taxon>
        <taxon>Dragonfly associated cyclovirus 4</taxon>
    </lineage>
</organism>
<sequence length="148" mass="17156">GIKPGSSIIRRIKQKFGNCHVEGARGTAKENRDYCLKLRPGDKSNERWEEFGEMPVQGKRTDWEKALKELKEGKDVTDVLEDQPQLIPTQRALREFKSMLLKPLHREVNVIVIYGQAGVGKTRYAYDKHPNLYTKPVGQWWDGYEQQN</sequence>
<reference evidence="1" key="1">
    <citation type="submission" date="2011-05" db="EMBL/GenBank/DDBJ databases">
        <title>Genetic diversity of novel circular ssDNA viruses in bats in China.</title>
        <authorList>
            <person name="Ge X."/>
            <person name="Li J."/>
            <person name="Cheng P."/>
            <person name="Wu L."/>
            <person name="Yang X."/>
            <person name="Wu Y."/>
            <person name="Zhang Y."/>
            <person name="Shi Z."/>
        </authorList>
    </citation>
    <scope>NUCLEOTIDE SEQUENCE</scope>
    <source>
        <strain evidence="1">2261-HN-Ha</strain>
    </source>
</reference>
<evidence type="ECO:0000313" key="1">
    <source>
        <dbReference type="EMBL" id="AEL87832.1"/>
    </source>
</evidence>
<dbReference type="EMBL" id="JF938121">
    <property type="protein sequence ID" value="AEL87832.1"/>
    <property type="molecule type" value="Genomic_DNA"/>
</dbReference>